<organism evidence="2 3">
    <name type="scientific">Azospirillum brasilense</name>
    <dbReference type="NCBI Taxonomy" id="192"/>
    <lineage>
        <taxon>Bacteria</taxon>
        <taxon>Pseudomonadati</taxon>
        <taxon>Pseudomonadota</taxon>
        <taxon>Alphaproteobacteria</taxon>
        <taxon>Rhodospirillales</taxon>
        <taxon>Azospirillaceae</taxon>
        <taxon>Azospirillum</taxon>
    </lineage>
</organism>
<protein>
    <submittedName>
        <fullName evidence="2">Uncharacterized protein</fullName>
    </submittedName>
</protein>
<reference evidence="2 3" key="1">
    <citation type="submission" date="2019-06" db="EMBL/GenBank/DDBJ databases">
        <title>Genomic Encyclopedia of Type Strains, Phase IV (KMG-V): Genome sequencing to study the core and pangenomes of soil and plant-associated prokaryotes.</title>
        <authorList>
            <person name="Whitman W."/>
        </authorList>
    </citation>
    <scope>NUCLEOTIDE SEQUENCE [LARGE SCALE GENOMIC DNA]</scope>
    <source>
        <strain evidence="2 3">BR 11796</strain>
    </source>
</reference>
<dbReference type="RefSeq" id="WP_186464702.1">
    <property type="nucleotide sequence ID" value="NZ_VITF01000001.1"/>
</dbReference>
<dbReference type="EMBL" id="VITF01000001">
    <property type="protein sequence ID" value="TWA74160.1"/>
    <property type="molecule type" value="Genomic_DNA"/>
</dbReference>
<dbReference type="Proteomes" id="UP000316083">
    <property type="component" value="Unassembled WGS sequence"/>
</dbReference>
<name>A0A560BNG3_AZOBR</name>
<comment type="caution">
    <text evidence="2">The sequence shown here is derived from an EMBL/GenBank/DDBJ whole genome shotgun (WGS) entry which is preliminary data.</text>
</comment>
<evidence type="ECO:0000313" key="2">
    <source>
        <dbReference type="EMBL" id="TWA74160.1"/>
    </source>
</evidence>
<feature type="region of interest" description="Disordered" evidence="1">
    <location>
        <begin position="131"/>
        <end position="164"/>
    </location>
</feature>
<evidence type="ECO:0000313" key="3">
    <source>
        <dbReference type="Proteomes" id="UP000316083"/>
    </source>
</evidence>
<evidence type="ECO:0000256" key="1">
    <source>
        <dbReference type="SAM" id="MobiDB-lite"/>
    </source>
</evidence>
<sequence>MVREWLVFFADGERFAWWDLFTRPGFRHVLAAGYDAEAERWVIFDPRATGTTILLLDQGEAGAKLADLIGASAGRVLRFAPRARRMFQPVTGGCVGAVSALLGVRGALSPSGLHRQLLRMGATAAFEDSPRHGFHEAESPLHPAAAPAAARAGADARPDHRSGD</sequence>
<feature type="compositionally biased region" description="Basic and acidic residues" evidence="1">
    <location>
        <begin position="154"/>
        <end position="164"/>
    </location>
</feature>
<dbReference type="AlphaFoldDB" id="A0A560BNG3"/>
<proteinExistence type="predicted"/>
<gene>
    <name evidence="2" type="ORF">FBZ82_101175</name>
</gene>
<feature type="compositionally biased region" description="Low complexity" evidence="1">
    <location>
        <begin position="143"/>
        <end position="153"/>
    </location>
</feature>
<accession>A0A560BNG3</accession>